<dbReference type="GO" id="GO:0004176">
    <property type="term" value="F:ATP-dependent peptidase activity"/>
    <property type="evidence" value="ECO:0007669"/>
    <property type="project" value="InterPro"/>
</dbReference>
<dbReference type="InterPro" id="IPR001907">
    <property type="entry name" value="ClpP"/>
</dbReference>
<feature type="compositionally biased region" description="Acidic residues" evidence="2">
    <location>
        <begin position="24"/>
        <end position="34"/>
    </location>
</feature>
<comment type="similarity">
    <text evidence="1">Belongs to the peptidase S14 family.</text>
</comment>
<protein>
    <recommendedName>
        <fullName evidence="4">Protease</fullName>
    </recommendedName>
</protein>
<dbReference type="InterPro" id="IPR029045">
    <property type="entry name" value="ClpP/crotonase-like_dom_sf"/>
</dbReference>
<dbReference type="PANTHER" id="PTHR10381">
    <property type="entry name" value="ATP-DEPENDENT CLP PROTEASE PROTEOLYTIC SUBUNIT"/>
    <property type="match status" value="1"/>
</dbReference>
<dbReference type="InterPro" id="IPR023562">
    <property type="entry name" value="ClpP/TepA"/>
</dbReference>
<dbReference type="SUPFAM" id="SSF52096">
    <property type="entry name" value="ClpP/crotonase"/>
    <property type="match status" value="1"/>
</dbReference>
<evidence type="ECO:0000256" key="2">
    <source>
        <dbReference type="SAM" id="MobiDB-lite"/>
    </source>
</evidence>
<evidence type="ECO:0000313" key="3">
    <source>
        <dbReference type="EMBL" id="QHT73787.1"/>
    </source>
</evidence>
<dbReference type="Gene3D" id="3.90.226.10">
    <property type="entry name" value="2-enoyl-CoA Hydratase, Chain A, domain 1"/>
    <property type="match status" value="1"/>
</dbReference>
<organism evidence="3">
    <name type="scientific">viral metagenome</name>
    <dbReference type="NCBI Taxonomy" id="1070528"/>
    <lineage>
        <taxon>unclassified sequences</taxon>
        <taxon>metagenomes</taxon>
        <taxon>organismal metagenomes</taxon>
    </lineage>
</organism>
<sequence length="224" mass="25505">MMKRRFSEIWAGQPPSKKSKNEQPENDDSEDEGMPDVFKLFKGASNPNCYSIDNNIYFNDDINMENVCILNKEIRNLQNKLLIQSIKMGIEPAPIKLHITTYGGSIHAAFSVIGCIKSSKVPVHTICDGYVASAGTLISVCGSKRYIHRHANMLIHELRSSMWGKMSVMEEEMTNLKKMMNKIKDIYVAHSKLKRKDLDHILKKDQDWDAEECLKSGLVDEIID</sequence>
<proteinExistence type="inferred from homology"/>
<dbReference type="AlphaFoldDB" id="A0A6C0H056"/>
<dbReference type="GO" id="GO:0009368">
    <property type="term" value="C:endopeptidase Clp complex"/>
    <property type="evidence" value="ECO:0007669"/>
    <property type="project" value="TreeGrafter"/>
</dbReference>
<evidence type="ECO:0000256" key="1">
    <source>
        <dbReference type="ARBA" id="ARBA00007039"/>
    </source>
</evidence>
<evidence type="ECO:0008006" key="4">
    <source>
        <dbReference type="Google" id="ProtNLM"/>
    </source>
</evidence>
<dbReference type="GO" id="GO:0006515">
    <property type="term" value="P:protein quality control for misfolded or incompletely synthesized proteins"/>
    <property type="evidence" value="ECO:0007669"/>
    <property type="project" value="TreeGrafter"/>
</dbReference>
<dbReference type="Pfam" id="PF00574">
    <property type="entry name" value="CLP_protease"/>
    <property type="match status" value="1"/>
</dbReference>
<reference evidence="3" key="1">
    <citation type="journal article" date="2020" name="Nature">
        <title>Giant virus diversity and host interactions through global metagenomics.</title>
        <authorList>
            <person name="Schulz F."/>
            <person name="Roux S."/>
            <person name="Paez-Espino D."/>
            <person name="Jungbluth S."/>
            <person name="Walsh D.A."/>
            <person name="Denef V.J."/>
            <person name="McMahon K.D."/>
            <person name="Konstantinidis K.T."/>
            <person name="Eloe-Fadrosh E.A."/>
            <person name="Kyrpides N.C."/>
            <person name="Woyke T."/>
        </authorList>
    </citation>
    <scope>NUCLEOTIDE SEQUENCE</scope>
    <source>
        <strain evidence="3">GVMAG-M-3300023179-4</strain>
    </source>
</reference>
<accession>A0A6C0H056</accession>
<dbReference type="EMBL" id="MN739832">
    <property type="protein sequence ID" value="QHT73787.1"/>
    <property type="molecule type" value="Genomic_DNA"/>
</dbReference>
<dbReference type="GO" id="GO:0004252">
    <property type="term" value="F:serine-type endopeptidase activity"/>
    <property type="evidence" value="ECO:0007669"/>
    <property type="project" value="InterPro"/>
</dbReference>
<feature type="region of interest" description="Disordered" evidence="2">
    <location>
        <begin position="1"/>
        <end position="34"/>
    </location>
</feature>
<dbReference type="GO" id="GO:0051117">
    <property type="term" value="F:ATPase binding"/>
    <property type="evidence" value="ECO:0007669"/>
    <property type="project" value="TreeGrafter"/>
</dbReference>
<dbReference type="PANTHER" id="PTHR10381:SF11">
    <property type="entry name" value="ATP-DEPENDENT CLP PROTEASE PROTEOLYTIC SUBUNIT, MITOCHONDRIAL"/>
    <property type="match status" value="1"/>
</dbReference>
<name>A0A6C0H056_9ZZZZ</name>
<dbReference type="PRINTS" id="PR00127">
    <property type="entry name" value="CLPPROTEASEP"/>
</dbReference>